<dbReference type="AlphaFoldDB" id="A0A1H1ETF7"/>
<dbReference type="OrthoDB" id="7029911at2"/>
<keyword evidence="4" id="KW-1185">Reference proteome</keyword>
<gene>
    <name evidence="3" type="ORF">FIV39_16965</name>
    <name evidence="2" type="ORF">SAMN04490186_2474</name>
</gene>
<dbReference type="RefSeq" id="WP_090401733.1">
    <property type="nucleotide sequence ID" value="NZ_FNKM01000002.1"/>
</dbReference>
<evidence type="ECO:0000313" key="3">
    <source>
        <dbReference type="EMBL" id="TWR64972.1"/>
    </source>
</evidence>
<protein>
    <submittedName>
        <fullName evidence="3">Uncharacterized protein</fullName>
    </submittedName>
</protein>
<reference evidence="3 5" key="2">
    <citation type="submission" date="2019-06" db="EMBL/GenBank/DDBJ databases">
        <title>Pseudomonas bimorpha sp. nov. isolated from bovine raw milk and skim milk concentrate.</title>
        <authorList>
            <person name="Hofmann K."/>
            <person name="Huptas C."/>
            <person name="Doll E."/>
            <person name="Scherer S."/>
            <person name="Wenning M."/>
        </authorList>
    </citation>
    <scope>NUCLEOTIDE SEQUENCE [LARGE SCALE GENOMIC DNA]</scope>
    <source>
        <strain evidence="3 5">DSM 17515</strain>
    </source>
</reference>
<evidence type="ECO:0000313" key="2">
    <source>
        <dbReference type="EMBL" id="SDQ92033.1"/>
    </source>
</evidence>
<organism evidence="3 5">
    <name type="scientific">Pseudomonas grimontii</name>
    <dbReference type="NCBI Taxonomy" id="129847"/>
    <lineage>
        <taxon>Bacteria</taxon>
        <taxon>Pseudomonadati</taxon>
        <taxon>Pseudomonadota</taxon>
        <taxon>Gammaproteobacteria</taxon>
        <taxon>Pseudomonadales</taxon>
        <taxon>Pseudomonadaceae</taxon>
        <taxon>Pseudomonas</taxon>
    </lineage>
</organism>
<comment type="caution">
    <text evidence="3">The sequence shown here is derived from an EMBL/GenBank/DDBJ whole genome shotgun (WGS) entry which is preliminary data.</text>
</comment>
<dbReference type="EMBL" id="FNKM01000002">
    <property type="protein sequence ID" value="SDQ92033.1"/>
    <property type="molecule type" value="Genomic_DNA"/>
</dbReference>
<feature type="transmembrane region" description="Helical" evidence="1">
    <location>
        <begin position="5"/>
        <end position="23"/>
    </location>
</feature>
<dbReference type="Proteomes" id="UP000198740">
    <property type="component" value="Unassembled WGS sequence"/>
</dbReference>
<sequence>MRLPLYLRVLLLLTLIGCGWLFWQDTADSPTHSPVPVIARPVQAPSAPVAAPPAAVAEAVDLFPAQTWTPAPPPIPVDTSAPKPPPLPFTVSAQWRYENQAKIVVLRGNGSQYTLCNRCAVPGRIVPGKMLDAHYRLDKLTDTTVVLTYMPLKHVSILRLDTH</sequence>
<keyword evidence="1" id="KW-1133">Transmembrane helix</keyword>
<dbReference type="EMBL" id="VFES01000010">
    <property type="protein sequence ID" value="TWR64972.1"/>
    <property type="molecule type" value="Genomic_DNA"/>
</dbReference>
<name>A0A1H1ETF7_9PSED</name>
<proteinExistence type="predicted"/>
<accession>A0A1H1ETF7</accession>
<dbReference type="Proteomes" id="UP000317267">
    <property type="component" value="Unassembled WGS sequence"/>
</dbReference>
<evidence type="ECO:0000313" key="5">
    <source>
        <dbReference type="Proteomes" id="UP000317267"/>
    </source>
</evidence>
<keyword evidence="1" id="KW-0472">Membrane</keyword>
<evidence type="ECO:0000256" key="1">
    <source>
        <dbReference type="SAM" id="Phobius"/>
    </source>
</evidence>
<evidence type="ECO:0000313" key="4">
    <source>
        <dbReference type="Proteomes" id="UP000198740"/>
    </source>
</evidence>
<keyword evidence="1" id="KW-0812">Transmembrane</keyword>
<reference evidence="2 4" key="1">
    <citation type="submission" date="2016-10" db="EMBL/GenBank/DDBJ databases">
        <authorList>
            <person name="Varghese N."/>
            <person name="Submissions S."/>
        </authorList>
    </citation>
    <scope>NUCLEOTIDE SEQUENCE [LARGE SCALE GENOMIC DNA]</scope>
    <source>
        <strain evidence="2 4">BS2976</strain>
    </source>
</reference>